<dbReference type="Proteomes" id="UP000633619">
    <property type="component" value="Unassembled WGS sequence"/>
</dbReference>
<reference evidence="1 2" key="1">
    <citation type="submission" date="2020-12" db="EMBL/GenBank/DDBJ databases">
        <title>WGS of Thermoactinomyces spp.</title>
        <authorList>
            <person name="Cheng K."/>
        </authorList>
    </citation>
    <scope>NUCLEOTIDE SEQUENCE [LARGE SCALE GENOMIC DNA]</scope>
    <source>
        <strain evidence="2">CICC 10671\DSM 43846</strain>
    </source>
</reference>
<evidence type="ECO:0000313" key="2">
    <source>
        <dbReference type="Proteomes" id="UP000633619"/>
    </source>
</evidence>
<sequence length="185" mass="21853">MEKSTYRVSKEPSCMPPSLSSPIGIYTKPATDTQYKTKKQRSFLFGNVIISEEPSNFSIPLKKKDQERYLNSFLKKKLLQLWKKHRHILSVSHPSEEKTNQERKQIYEELKMLLIQSYEEDFNIPLIPFTLFGWLQYVKLTAQITGKAKDAKQWDELALFFQQCHKNHLLTDLFEQRPVNKSLDQ</sequence>
<name>A0A8I1AEY2_THEIN</name>
<proteinExistence type="predicted"/>
<dbReference type="AlphaFoldDB" id="A0A8I1AEY2"/>
<organism evidence="1 2">
    <name type="scientific">Thermoactinomyces intermedius</name>
    <dbReference type="NCBI Taxonomy" id="2024"/>
    <lineage>
        <taxon>Bacteria</taxon>
        <taxon>Bacillati</taxon>
        <taxon>Bacillota</taxon>
        <taxon>Bacilli</taxon>
        <taxon>Bacillales</taxon>
        <taxon>Thermoactinomycetaceae</taxon>
        <taxon>Thermoactinomyces</taxon>
    </lineage>
</organism>
<dbReference type="EMBL" id="JAECVW010000006">
    <property type="protein sequence ID" value="MBH8595840.1"/>
    <property type="molecule type" value="Genomic_DNA"/>
</dbReference>
<comment type="caution">
    <text evidence="1">The sequence shown here is derived from an EMBL/GenBank/DDBJ whole genome shotgun (WGS) entry which is preliminary data.</text>
</comment>
<keyword evidence="2" id="KW-1185">Reference proteome</keyword>
<accession>A0A8I1AEY2</accession>
<evidence type="ECO:0000313" key="1">
    <source>
        <dbReference type="EMBL" id="MBH8595840.1"/>
    </source>
</evidence>
<protein>
    <submittedName>
        <fullName evidence="1">Uncharacterized protein</fullName>
    </submittedName>
</protein>
<dbReference type="RefSeq" id="WP_181732206.1">
    <property type="nucleotide sequence ID" value="NZ_JACEIR010000006.1"/>
</dbReference>
<gene>
    <name evidence="1" type="ORF">I8U20_10905</name>
</gene>